<proteinExistence type="predicted"/>
<protein>
    <submittedName>
        <fullName evidence="2">DUF1036 domain-containing protein</fullName>
    </submittedName>
</protein>
<evidence type="ECO:0000313" key="2">
    <source>
        <dbReference type="EMBL" id="MCY0095173.1"/>
    </source>
</evidence>
<comment type="caution">
    <text evidence="2">The sequence shown here is derived from an EMBL/GenBank/DDBJ whole genome shotgun (WGS) entry which is preliminary data.</text>
</comment>
<name>A0ABT3YH06_9HYPH</name>
<dbReference type="RefSeq" id="WP_267613068.1">
    <property type="nucleotide sequence ID" value="NZ_JAOVZQ010000001.1"/>
</dbReference>
<evidence type="ECO:0000313" key="3">
    <source>
        <dbReference type="Proteomes" id="UP001081283"/>
    </source>
</evidence>
<feature type="signal peptide" evidence="1">
    <location>
        <begin position="1"/>
        <end position="21"/>
    </location>
</feature>
<dbReference type="InterPro" id="IPR009380">
    <property type="entry name" value="DUF1036"/>
</dbReference>
<dbReference type="Proteomes" id="UP001081283">
    <property type="component" value="Unassembled WGS sequence"/>
</dbReference>
<sequence>MLKLYAALLVLLLAATHPSRAELVVCNQSLDVLNVSLGYEETGEFQTEGWWSIGANRCSEIIRQPLQNRYYYLYAEDVFAQPVLAGDVSACVDVAKFFIRGTEECWVRGHRNANFLEVDTQSQERWTVFLKGSE</sequence>
<dbReference type="EMBL" id="JAOVZQ010000001">
    <property type="protein sequence ID" value="MCY0095173.1"/>
    <property type="molecule type" value="Genomic_DNA"/>
</dbReference>
<keyword evidence="1" id="KW-0732">Signal</keyword>
<feature type="chain" id="PRO_5046350338" evidence="1">
    <location>
        <begin position="22"/>
        <end position="134"/>
    </location>
</feature>
<keyword evidence="3" id="KW-1185">Reference proteome</keyword>
<reference evidence="2" key="1">
    <citation type="submission" date="2022-10" db="EMBL/GenBank/DDBJ databases">
        <title>Hoeflea sp. J2-29, isolated from marine algae.</title>
        <authorList>
            <person name="Kristyanto S."/>
            <person name="Kim J.M."/>
            <person name="Jeon C.O."/>
        </authorList>
    </citation>
    <scope>NUCLEOTIDE SEQUENCE</scope>
    <source>
        <strain evidence="2">J2-29</strain>
    </source>
</reference>
<evidence type="ECO:0000256" key="1">
    <source>
        <dbReference type="SAM" id="SignalP"/>
    </source>
</evidence>
<accession>A0ABT3YH06</accession>
<organism evidence="2 3">
    <name type="scientific">Hoeflea ulvae</name>
    <dbReference type="NCBI Taxonomy" id="2983764"/>
    <lineage>
        <taxon>Bacteria</taxon>
        <taxon>Pseudomonadati</taxon>
        <taxon>Pseudomonadota</taxon>
        <taxon>Alphaproteobacteria</taxon>
        <taxon>Hyphomicrobiales</taxon>
        <taxon>Rhizobiaceae</taxon>
        <taxon>Hoeflea</taxon>
    </lineage>
</organism>
<dbReference type="Pfam" id="PF06282">
    <property type="entry name" value="DUF1036"/>
    <property type="match status" value="1"/>
</dbReference>
<gene>
    <name evidence="2" type="ORF">OEG82_14240</name>
</gene>